<reference evidence="14 17" key="5">
    <citation type="submission" date="2017-05" db="EMBL/GenBank/DDBJ databases">
        <title>The Genome Sequence of Candida krusei Ckrusei653.</title>
        <authorList>
            <person name="Cuomo C."/>
            <person name="Forche A."/>
            <person name="Young S."/>
            <person name="Abouelleil A."/>
            <person name="Cao P."/>
            <person name="Chapman S."/>
            <person name="Cusick C."/>
            <person name="Shea T."/>
            <person name="Nusbaum C."/>
            <person name="Birren B."/>
        </authorList>
    </citation>
    <scope>NUCLEOTIDE SEQUENCE [LARGE SCALE GENOMIC DNA]</scope>
    <source>
        <strain evidence="14 17">Ckrusei653</strain>
    </source>
</reference>
<dbReference type="PANTHER" id="PTHR11615">
    <property type="entry name" value="NITRATE, FORMATE, IRON DEHYDROGENASE"/>
    <property type="match status" value="1"/>
</dbReference>
<dbReference type="GO" id="GO:0016020">
    <property type="term" value="C:membrane"/>
    <property type="evidence" value="ECO:0007669"/>
    <property type="project" value="EnsemblFungi"/>
</dbReference>
<dbReference type="Gene3D" id="3.40.950.10">
    <property type="entry name" value="Fe-only Hydrogenase (Larger Subunit), Chain L, domain 3"/>
    <property type="match status" value="1"/>
</dbReference>
<dbReference type="EMBL" id="MQVM01000010">
    <property type="protein sequence ID" value="ONH74317.1"/>
    <property type="molecule type" value="Genomic_DNA"/>
</dbReference>
<dbReference type="Proteomes" id="UP000189274">
    <property type="component" value="Unassembled WGS sequence"/>
</dbReference>
<dbReference type="Pfam" id="PF02906">
    <property type="entry name" value="Fe_hyd_lg_C"/>
    <property type="match status" value="1"/>
</dbReference>
<protein>
    <recommendedName>
        <fullName evidence="2">Cytosolic Fe-S cluster assembly factor NAR1</fullName>
    </recommendedName>
    <alternativeName>
        <fullName evidence="3">Cytosolic Fe-S cluster assembly factor nar1</fullName>
    </alternativeName>
    <alternativeName>
        <fullName evidence="9">Nuclear architecture-related protein 1</fullName>
    </alternativeName>
</protein>
<evidence type="ECO:0000256" key="1">
    <source>
        <dbReference type="ARBA" id="ARBA00006596"/>
    </source>
</evidence>
<keyword evidence="7" id="KW-0411">Iron-sulfur</keyword>
<organism evidence="12 15">
    <name type="scientific">Pichia kudriavzevii</name>
    <name type="common">Yeast</name>
    <name type="synonym">Issatchenkia orientalis</name>
    <dbReference type="NCBI Taxonomy" id="4909"/>
    <lineage>
        <taxon>Eukaryota</taxon>
        <taxon>Fungi</taxon>
        <taxon>Dikarya</taxon>
        <taxon>Ascomycota</taxon>
        <taxon>Saccharomycotina</taxon>
        <taxon>Pichiomycetes</taxon>
        <taxon>Pichiales</taxon>
        <taxon>Pichiaceae</taxon>
        <taxon>Pichia</taxon>
    </lineage>
</organism>
<dbReference type="InterPro" id="IPR009016">
    <property type="entry name" value="Fe_hydrogenase"/>
</dbReference>
<sequence>MTSLLSADDLNDFIKPSVACIKPVEEKQRDHVELEIEEVEIEANGEVKKSGRKLERAQISLTDCLACSGCITSSEEVLVAQHSYKEFINFWNENKDFEYVLSLSQQVRASLSNAFDIDVKKMDIVLYKLFSEYFNFQYMVSVNLGRRIAYDAMFKEIENRDVSDKCVMTSICPGWVLYVEKTHKEILNKLSNVKSPQYITGKLIKEVLKKDETKVYNLAIMPCFDKKLEASRDDVVDCVITPRELISMIEEDERIDIDKIIEEVLNEKVDYGDFIRKISPSGWFEEGDCGWGDDLGDASGGYATNYLMKCQDKFGGEIVEIKGRNEDIVELQLVVDGEVRRRAGIINGFKNIQNLVRKLKGDKSKATRRTLVSRRRGRGGVTRDEEVPKREIDLTECNVVQVMACPGGCANGGGQIAVGEEGSSEEWLGQVLIRYRELPSETISNEKLLAWSHRHGLDTHVVSPTRVVSQQDNNLDEMADPTQLFSSW</sequence>
<evidence type="ECO:0000313" key="12">
    <source>
        <dbReference type="EMBL" id="KGK40829.1"/>
    </source>
</evidence>
<evidence type="ECO:0000256" key="2">
    <source>
        <dbReference type="ARBA" id="ARBA00015854"/>
    </source>
</evidence>
<keyword evidence="5" id="KW-0479">Metal-binding</keyword>
<dbReference type="STRING" id="4909.A0A099P9D4"/>
<accession>A0A099P9D4</accession>
<dbReference type="Proteomes" id="UP000249293">
    <property type="component" value="Chromosome 1"/>
</dbReference>
<dbReference type="GO" id="GO:0005829">
    <property type="term" value="C:cytosol"/>
    <property type="evidence" value="ECO:0007669"/>
    <property type="project" value="EnsemblFungi"/>
</dbReference>
<evidence type="ECO:0000256" key="6">
    <source>
        <dbReference type="ARBA" id="ARBA00023004"/>
    </source>
</evidence>
<evidence type="ECO:0000313" key="16">
    <source>
        <dbReference type="Proteomes" id="UP000189274"/>
    </source>
</evidence>
<dbReference type="Gene3D" id="3.40.50.1780">
    <property type="match status" value="1"/>
</dbReference>
<dbReference type="EMBL" id="NHMM01000009">
    <property type="protein sequence ID" value="OUT20027.1"/>
    <property type="molecule type" value="Genomic_DNA"/>
</dbReference>
<proteinExistence type="inferred from homology"/>
<evidence type="ECO:0000313" key="17">
    <source>
        <dbReference type="Proteomes" id="UP000195871"/>
    </source>
</evidence>
<evidence type="ECO:0000313" key="11">
    <source>
        <dbReference type="EMBL" id="AWU74528.1"/>
    </source>
</evidence>
<keyword evidence="4" id="KW-0004">4Fe-4S</keyword>
<dbReference type="EMBL" id="CP028773">
    <property type="protein sequence ID" value="AWU74528.1"/>
    <property type="molecule type" value="Genomic_DNA"/>
</dbReference>
<dbReference type="InterPro" id="IPR004108">
    <property type="entry name" value="Fe_hydrogenase_lsu_C"/>
</dbReference>
<reference evidence="16" key="3">
    <citation type="journal article" date="2017" name="Genome Announc.">
        <title>Genome sequences of Cyberlindnera fabianii 65, Pichia kudriavzevii 129, and Saccharomyces cerevisiae 131 isolated from fermented masau fruits in Zimbabwe.</title>
        <authorList>
            <person name="van Rijswijck I.M.H."/>
            <person name="Derks M.F.L."/>
            <person name="Abee T."/>
            <person name="de Ridder D."/>
            <person name="Smid E.J."/>
        </authorList>
    </citation>
    <scope>NUCLEOTIDE SEQUENCE [LARGE SCALE GENOMIC DNA]</scope>
    <source>
        <strain evidence="16">129</strain>
    </source>
</reference>
<keyword evidence="18" id="KW-1185">Reference proteome</keyword>
<dbReference type="eggNOG" id="KOG2439">
    <property type="taxonomic scope" value="Eukaryota"/>
</dbReference>
<evidence type="ECO:0000313" key="15">
    <source>
        <dbReference type="Proteomes" id="UP000029867"/>
    </source>
</evidence>
<dbReference type="AlphaFoldDB" id="A0A099P9D4"/>
<dbReference type="GO" id="GO:0046872">
    <property type="term" value="F:metal ion binding"/>
    <property type="evidence" value="ECO:0007669"/>
    <property type="project" value="UniProtKB-KW"/>
</dbReference>
<evidence type="ECO:0000256" key="7">
    <source>
        <dbReference type="ARBA" id="ARBA00023014"/>
    </source>
</evidence>
<dbReference type="InterPro" id="IPR050340">
    <property type="entry name" value="Cytosolic_Fe-S_CAF"/>
</dbReference>
<dbReference type="EMBL" id="JQFK01000001">
    <property type="protein sequence ID" value="KGK40829.1"/>
    <property type="molecule type" value="Genomic_DNA"/>
</dbReference>
<dbReference type="VEuPathDB" id="FungiDB:C5L36_0A11110"/>
<comment type="function">
    <text evidence="8">Component of the cytosolic Fe/S protein assembly machinery. Required for maturation of extramitochondrial Fe/S proteins. May play a role in the transfer of pre-assembled Fe/S clusters to target apoproteins.</text>
</comment>
<evidence type="ECO:0000256" key="3">
    <source>
        <dbReference type="ARBA" id="ARBA00017073"/>
    </source>
</evidence>
<evidence type="ECO:0000256" key="8">
    <source>
        <dbReference type="ARBA" id="ARBA00025099"/>
    </source>
</evidence>
<reference evidence="15" key="1">
    <citation type="journal article" date="2014" name="Microb. Cell Fact.">
        <title>Exploiting Issatchenkia orientalis SD108 for succinic acid production.</title>
        <authorList>
            <person name="Xiao H."/>
            <person name="Shao Z."/>
            <person name="Jiang Y."/>
            <person name="Dole S."/>
            <person name="Zhao H."/>
        </authorList>
    </citation>
    <scope>NUCLEOTIDE SEQUENCE [LARGE SCALE GENOMIC DNA]</scope>
    <source>
        <strain evidence="15">SD108</strain>
    </source>
</reference>
<gene>
    <name evidence="13" type="ORF">BOH78_2439</name>
    <name evidence="11" type="ORF">C5L36_0A11110</name>
    <name evidence="14" type="ORF">CAS74_004760</name>
    <name evidence="12" type="ORF">JL09_g93</name>
</gene>
<dbReference type="HOGENOM" id="CLU_018240_0_1_1"/>
<evidence type="ECO:0000313" key="18">
    <source>
        <dbReference type="Proteomes" id="UP000249293"/>
    </source>
</evidence>
<dbReference type="OrthoDB" id="10253113at2759"/>
<evidence type="ECO:0000256" key="9">
    <source>
        <dbReference type="ARBA" id="ARBA00031269"/>
    </source>
</evidence>
<name>A0A099P9D4_PICKU</name>
<dbReference type="GO" id="GO:0016226">
    <property type="term" value="P:iron-sulfur cluster assembly"/>
    <property type="evidence" value="ECO:0007669"/>
    <property type="project" value="EnsemblFungi"/>
</dbReference>
<dbReference type="Proteomes" id="UP000195871">
    <property type="component" value="Unassembled WGS sequence"/>
</dbReference>
<evidence type="ECO:0000256" key="4">
    <source>
        <dbReference type="ARBA" id="ARBA00022485"/>
    </source>
</evidence>
<reference evidence="11 18" key="6">
    <citation type="submission" date="2018-06" db="EMBL/GenBank/DDBJ databases">
        <title>Population genomics shows no distinction between pathogenic Candida krusei and environmental Pichia kudriavzevii: One species, four names.</title>
        <authorList>
            <person name="Douglass A.P."/>
            <person name="Offei B."/>
            <person name="Braun-Galleani S."/>
            <person name="Coughlan A.Y."/>
            <person name="Martos A."/>
            <person name="Ortiz-Merino R.A."/>
            <person name="Byrne K.P."/>
            <person name="Wolfe K.H."/>
        </authorList>
    </citation>
    <scope>NUCLEOTIDE SEQUENCE [LARGE SCALE GENOMIC DNA]</scope>
    <source>
        <strain evidence="11 18">CBS573</strain>
    </source>
</reference>
<dbReference type="GO" id="GO:0051539">
    <property type="term" value="F:4 iron, 4 sulfur cluster binding"/>
    <property type="evidence" value="ECO:0007669"/>
    <property type="project" value="UniProtKB-KW"/>
</dbReference>
<reference evidence="13" key="4">
    <citation type="submission" date="2017-01" db="EMBL/GenBank/DDBJ databases">
        <authorList>
            <person name="Mah S.A."/>
            <person name="Swanson W.J."/>
            <person name="Moy G.W."/>
            <person name="Vacquier V.D."/>
        </authorList>
    </citation>
    <scope>NUCLEOTIDE SEQUENCE [LARGE SCALE GENOMIC DNA]</scope>
    <source>
        <strain evidence="13">129</strain>
    </source>
</reference>
<comment type="similarity">
    <text evidence="1">Belongs to the NARF family.</text>
</comment>
<evidence type="ECO:0000313" key="13">
    <source>
        <dbReference type="EMBL" id="ONH74317.1"/>
    </source>
</evidence>
<dbReference type="Proteomes" id="UP000029867">
    <property type="component" value="Unassembled WGS sequence"/>
</dbReference>
<feature type="domain" description="Iron hydrogenase large subunit C-terminal" evidence="10">
    <location>
        <begin position="100"/>
        <end position="413"/>
    </location>
</feature>
<reference evidence="12" key="2">
    <citation type="submission" date="2014-08" db="EMBL/GenBank/DDBJ databases">
        <title>Exploiting Issatchenkia orientalis SD108 for Succinic Acid Production.</title>
        <authorList>
            <person name="Xiao H."/>
            <person name="Shao Z."/>
            <person name="Jiang Y."/>
            <person name="Dole S."/>
            <person name="Zhao H."/>
        </authorList>
    </citation>
    <scope>NUCLEOTIDE SEQUENCE [LARGE SCALE GENOMIC DNA]</scope>
    <source>
        <strain evidence="12">SD108</strain>
    </source>
</reference>
<dbReference type="SUPFAM" id="SSF53920">
    <property type="entry name" value="Fe-only hydrogenase"/>
    <property type="match status" value="1"/>
</dbReference>
<keyword evidence="6" id="KW-0408">Iron</keyword>
<evidence type="ECO:0000259" key="10">
    <source>
        <dbReference type="Pfam" id="PF02906"/>
    </source>
</evidence>
<evidence type="ECO:0000313" key="14">
    <source>
        <dbReference type="EMBL" id="OUT20027.1"/>
    </source>
</evidence>
<dbReference type="FunFam" id="3.30.70.20:FF:000042">
    <property type="entry name" value="Cytosolic Fe-S cluster assembly factor NAR1"/>
    <property type="match status" value="1"/>
</dbReference>
<evidence type="ECO:0000256" key="5">
    <source>
        <dbReference type="ARBA" id="ARBA00022723"/>
    </source>
</evidence>
<dbReference type="Gene3D" id="3.30.70.20">
    <property type="match status" value="1"/>
</dbReference>